<gene>
    <name evidence="3" type="ORF">EKD16_20075</name>
</gene>
<dbReference type="AlphaFoldDB" id="A0A4P6Q4Z1"/>
<dbReference type="EMBL" id="CP036455">
    <property type="protein sequence ID" value="QBI55778.1"/>
    <property type="molecule type" value="Genomic_DNA"/>
</dbReference>
<evidence type="ECO:0000313" key="4">
    <source>
        <dbReference type="Proteomes" id="UP000292235"/>
    </source>
</evidence>
<keyword evidence="2" id="KW-0472">Membrane</keyword>
<dbReference type="KEGG" id="strr:EKD16_20075"/>
<proteinExistence type="predicted"/>
<evidence type="ECO:0000256" key="1">
    <source>
        <dbReference type="SAM" id="MobiDB-lite"/>
    </source>
</evidence>
<organism evidence="3 4">
    <name type="scientific">Streptomonospora litoralis</name>
    <dbReference type="NCBI Taxonomy" id="2498135"/>
    <lineage>
        <taxon>Bacteria</taxon>
        <taxon>Bacillati</taxon>
        <taxon>Actinomycetota</taxon>
        <taxon>Actinomycetes</taxon>
        <taxon>Streptosporangiales</taxon>
        <taxon>Nocardiopsidaceae</taxon>
        <taxon>Streptomonospora</taxon>
    </lineage>
</organism>
<feature type="transmembrane region" description="Helical" evidence="2">
    <location>
        <begin position="46"/>
        <end position="66"/>
    </location>
</feature>
<keyword evidence="2" id="KW-0812">Transmembrane</keyword>
<evidence type="ECO:0000313" key="3">
    <source>
        <dbReference type="EMBL" id="QBI55778.1"/>
    </source>
</evidence>
<keyword evidence="2" id="KW-1133">Transmembrane helix</keyword>
<sequence length="219" mass="22965">MDKTSRFEDRLLSELKREVALNAARQDEEGARESAPRRRLVTAPRLGLAAAGGAAVAAGFVLVPGATAPPAYAVEEKQDGSVEVSIEELTLDRGDQRALAADLREAGVTVEIRNPDPGTRCTSDLRVGSMTVLPGKKSGDGEFAVGKAYSGDSGDSGVTGGPESQPAVGSQVPWSFVVDSGDSMVIENIVPQEGEHRTSAYYVAQGEPAPCRAVPVDKW</sequence>
<reference evidence="3 4" key="1">
    <citation type="submission" date="2019-02" db="EMBL/GenBank/DDBJ databases">
        <authorList>
            <person name="Khodamoradi S."/>
            <person name="Hahnke R.L."/>
            <person name="Kaempfer P."/>
            <person name="Schumann P."/>
            <person name="Rohde M."/>
            <person name="Steinert M."/>
            <person name="Luzhetskyy A."/>
            <person name="Wink J."/>
            <person name="Ruckert C."/>
        </authorList>
    </citation>
    <scope>NUCLEOTIDE SEQUENCE [LARGE SCALE GENOMIC DNA]</scope>
    <source>
        <strain evidence="3 4">M2</strain>
    </source>
</reference>
<feature type="region of interest" description="Disordered" evidence="1">
    <location>
        <begin position="148"/>
        <end position="170"/>
    </location>
</feature>
<protein>
    <submittedName>
        <fullName evidence="3">Uncharacterized protein</fullName>
    </submittedName>
</protein>
<keyword evidence="4" id="KW-1185">Reference proteome</keyword>
<dbReference type="Proteomes" id="UP000292235">
    <property type="component" value="Chromosome"/>
</dbReference>
<accession>A0A4P6Q4Z1</accession>
<evidence type="ECO:0000256" key="2">
    <source>
        <dbReference type="SAM" id="Phobius"/>
    </source>
</evidence>
<name>A0A4P6Q4Z1_9ACTN</name>